<dbReference type="PANTHER" id="PTHR30537">
    <property type="entry name" value="HTH-TYPE TRANSCRIPTIONAL REGULATOR"/>
    <property type="match status" value="1"/>
</dbReference>
<dbReference type="PRINTS" id="PR00039">
    <property type="entry name" value="HTHLYSR"/>
</dbReference>
<proteinExistence type="inferred from homology"/>
<keyword evidence="2" id="KW-0805">Transcription regulation</keyword>
<feature type="domain" description="HTH lysR-type" evidence="5">
    <location>
        <begin position="9"/>
        <end position="66"/>
    </location>
</feature>
<dbReference type="InterPro" id="IPR036388">
    <property type="entry name" value="WH-like_DNA-bd_sf"/>
</dbReference>
<dbReference type="GO" id="GO:0003677">
    <property type="term" value="F:DNA binding"/>
    <property type="evidence" value="ECO:0007669"/>
    <property type="project" value="UniProtKB-KW"/>
</dbReference>
<comment type="caution">
    <text evidence="6">The sequence shown here is derived from an EMBL/GenBank/DDBJ whole genome shotgun (WGS) entry which is preliminary data.</text>
</comment>
<gene>
    <name evidence="6" type="ORF">LCGC14_0565460</name>
</gene>
<dbReference type="PANTHER" id="PTHR30537:SF5">
    <property type="entry name" value="HTH-TYPE TRANSCRIPTIONAL ACTIVATOR TTDR-RELATED"/>
    <property type="match status" value="1"/>
</dbReference>
<name>A0A0F9RR03_9ZZZZ</name>
<sequence length="312" mass="34383">MHRLRRALPSLTALVAFEAAARNGSFTVAAKELGVTQAAVSRRIAALEQEIGRQLFDRRNRRVALTEAGYDLFASVGTAFDGLADTVDRLQSPQVKLTVAASVAFGHFRLLPLLASFRDQEPDVDLRVISEDTWAAPDDRQIDLAVRYGKPPFRGMKVVGALEERIIPVCAPQMAQRLGSLTLTDLAQRADIKKIDSASPEPSWLNWAGWFQQLGWRGSFEAAKLRFSSYSDAAYAAMNGEGVALGWTHLLERPLADGRLMAMDLPSLLPKERHYILIPDRRQPTPAVEAFSSWLASGSPETVEENIDTAQV</sequence>
<evidence type="ECO:0000256" key="3">
    <source>
        <dbReference type="ARBA" id="ARBA00023125"/>
    </source>
</evidence>
<dbReference type="AlphaFoldDB" id="A0A0F9RR03"/>
<evidence type="ECO:0000313" key="6">
    <source>
        <dbReference type="EMBL" id="KKN57129.1"/>
    </source>
</evidence>
<organism evidence="6">
    <name type="scientific">marine sediment metagenome</name>
    <dbReference type="NCBI Taxonomy" id="412755"/>
    <lineage>
        <taxon>unclassified sequences</taxon>
        <taxon>metagenomes</taxon>
        <taxon>ecological metagenomes</taxon>
    </lineage>
</organism>
<dbReference type="Pfam" id="PF03466">
    <property type="entry name" value="LysR_substrate"/>
    <property type="match status" value="1"/>
</dbReference>
<dbReference type="PROSITE" id="PS50931">
    <property type="entry name" value="HTH_LYSR"/>
    <property type="match status" value="1"/>
</dbReference>
<keyword evidence="4" id="KW-0804">Transcription</keyword>
<dbReference type="InterPro" id="IPR000847">
    <property type="entry name" value="LysR_HTH_N"/>
</dbReference>
<dbReference type="InterPro" id="IPR058163">
    <property type="entry name" value="LysR-type_TF_proteobact-type"/>
</dbReference>
<dbReference type="Gene3D" id="1.10.10.10">
    <property type="entry name" value="Winged helix-like DNA-binding domain superfamily/Winged helix DNA-binding domain"/>
    <property type="match status" value="1"/>
</dbReference>
<dbReference type="InterPro" id="IPR005119">
    <property type="entry name" value="LysR_subst-bd"/>
</dbReference>
<reference evidence="6" key="1">
    <citation type="journal article" date="2015" name="Nature">
        <title>Complex archaea that bridge the gap between prokaryotes and eukaryotes.</title>
        <authorList>
            <person name="Spang A."/>
            <person name="Saw J.H."/>
            <person name="Jorgensen S.L."/>
            <person name="Zaremba-Niedzwiedzka K."/>
            <person name="Martijn J."/>
            <person name="Lind A.E."/>
            <person name="van Eijk R."/>
            <person name="Schleper C."/>
            <person name="Guy L."/>
            <person name="Ettema T.J."/>
        </authorList>
    </citation>
    <scope>NUCLEOTIDE SEQUENCE</scope>
</reference>
<dbReference type="InterPro" id="IPR036390">
    <property type="entry name" value="WH_DNA-bd_sf"/>
</dbReference>
<dbReference type="Pfam" id="PF00126">
    <property type="entry name" value="HTH_1"/>
    <property type="match status" value="1"/>
</dbReference>
<evidence type="ECO:0000256" key="1">
    <source>
        <dbReference type="ARBA" id="ARBA00009437"/>
    </source>
</evidence>
<dbReference type="GO" id="GO:0003700">
    <property type="term" value="F:DNA-binding transcription factor activity"/>
    <property type="evidence" value="ECO:0007669"/>
    <property type="project" value="InterPro"/>
</dbReference>
<accession>A0A0F9RR03</accession>
<protein>
    <recommendedName>
        <fullName evidence="5">HTH lysR-type domain-containing protein</fullName>
    </recommendedName>
</protein>
<evidence type="ECO:0000259" key="5">
    <source>
        <dbReference type="PROSITE" id="PS50931"/>
    </source>
</evidence>
<evidence type="ECO:0000256" key="4">
    <source>
        <dbReference type="ARBA" id="ARBA00023163"/>
    </source>
</evidence>
<dbReference type="EMBL" id="LAZR01000818">
    <property type="protein sequence ID" value="KKN57129.1"/>
    <property type="molecule type" value="Genomic_DNA"/>
</dbReference>
<keyword evidence="3" id="KW-0238">DNA-binding</keyword>
<dbReference type="FunFam" id="1.10.10.10:FF:000038">
    <property type="entry name" value="Glycine cleavage system transcriptional activator"/>
    <property type="match status" value="1"/>
</dbReference>
<evidence type="ECO:0000256" key="2">
    <source>
        <dbReference type="ARBA" id="ARBA00023015"/>
    </source>
</evidence>
<dbReference type="SUPFAM" id="SSF46785">
    <property type="entry name" value="Winged helix' DNA-binding domain"/>
    <property type="match status" value="1"/>
</dbReference>
<dbReference type="SUPFAM" id="SSF53850">
    <property type="entry name" value="Periplasmic binding protein-like II"/>
    <property type="match status" value="1"/>
</dbReference>
<dbReference type="Gene3D" id="3.40.190.10">
    <property type="entry name" value="Periplasmic binding protein-like II"/>
    <property type="match status" value="2"/>
</dbReference>
<comment type="similarity">
    <text evidence="1">Belongs to the LysR transcriptional regulatory family.</text>
</comment>